<dbReference type="GO" id="GO:0032259">
    <property type="term" value="P:methylation"/>
    <property type="evidence" value="ECO:0007669"/>
    <property type="project" value="UniProtKB-KW"/>
</dbReference>
<dbReference type="InterPro" id="IPR029063">
    <property type="entry name" value="SAM-dependent_MTases_sf"/>
</dbReference>
<protein>
    <submittedName>
        <fullName evidence="1">SAM-dependent methyltransferase</fullName>
        <ecNumber evidence="1">2.1.1.-</ecNumber>
    </submittedName>
</protein>
<accession>A0ABY9IZU7</accession>
<organism evidence="1 2">
    <name type="scientific">Streptomyces poriferorum</name>
    <dbReference type="NCBI Taxonomy" id="2798799"/>
    <lineage>
        <taxon>Bacteria</taxon>
        <taxon>Bacillati</taxon>
        <taxon>Actinomycetota</taxon>
        <taxon>Actinomycetes</taxon>
        <taxon>Kitasatosporales</taxon>
        <taxon>Streptomycetaceae</taxon>
        <taxon>Streptomyces</taxon>
    </lineage>
</organism>
<dbReference type="Gene3D" id="3.40.50.150">
    <property type="entry name" value="Vaccinia Virus protein VP39"/>
    <property type="match status" value="1"/>
</dbReference>
<dbReference type="GO" id="GO:0008168">
    <property type="term" value="F:methyltransferase activity"/>
    <property type="evidence" value="ECO:0007669"/>
    <property type="project" value="UniProtKB-KW"/>
</dbReference>
<dbReference type="EMBL" id="CP120988">
    <property type="protein sequence ID" value="WLQ61070.1"/>
    <property type="molecule type" value="Genomic_DNA"/>
</dbReference>
<dbReference type="EC" id="2.1.1.-" evidence="1"/>
<dbReference type="InterPro" id="IPR006764">
    <property type="entry name" value="SAM_dep_MeTrfase_SAV2177_type"/>
</dbReference>
<keyword evidence="1" id="KW-0489">Methyltransferase</keyword>
<name>A0ABY9IZU7_9ACTN</name>
<dbReference type="SUPFAM" id="SSF53335">
    <property type="entry name" value="S-adenosyl-L-methionine-dependent methyltransferases"/>
    <property type="match status" value="1"/>
</dbReference>
<gene>
    <name evidence="1" type="ORF">P8A19_39095</name>
</gene>
<dbReference type="Pfam" id="PF04672">
    <property type="entry name" value="Methyltransf_19"/>
    <property type="match status" value="1"/>
</dbReference>
<evidence type="ECO:0000313" key="1">
    <source>
        <dbReference type="EMBL" id="WLQ61070.1"/>
    </source>
</evidence>
<dbReference type="RefSeq" id="WP_306068799.1">
    <property type="nucleotide sequence ID" value="NZ_CP120988.1"/>
</dbReference>
<sequence>MTAGTSQPPIDTSRPQSARVYDALLGGKDNYPVDQAVAEQLPIEAKIGAHQNRAFMNRATAWLAGEGVDQFLDIGTGIPTAPNLHQIAQEINPASRVVYCDNDPIVLRHAEALLISRPEGATDYVPADVREPGTIIEAAHKVLDFRRPVAMSMLGLLHFLPDDVDPVGIVRTLTDALSPGSYVVLSQGASDVNPERGQQGADEYDKGGIRLALRTRAEFALFLDGLAVTEPGLVTAPEWFRDTPAPEPEHSGLYVAVARVP</sequence>
<dbReference type="Proteomes" id="UP001235744">
    <property type="component" value="Chromosome"/>
</dbReference>
<proteinExistence type="predicted"/>
<keyword evidence="1" id="KW-0808">Transferase</keyword>
<evidence type="ECO:0000313" key="2">
    <source>
        <dbReference type="Proteomes" id="UP001235744"/>
    </source>
</evidence>
<reference evidence="1 2" key="1">
    <citation type="submission" date="2023-03" db="EMBL/GenBank/DDBJ databases">
        <title>Isolation and description of six Streptomyces strains from soil environments, able to metabolize different microbial glucans.</title>
        <authorList>
            <person name="Widen T."/>
            <person name="Larsbrink J."/>
        </authorList>
    </citation>
    <scope>NUCLEOTIDE SEQUENCE [LARGE SCALE GENOMIC DNA]</scope>
    <source>
        <strain evidence="1 2">Alt2</strain>
    </source>
</reference>
<dbReference type="PIRSF" id="PIRSF017393">
    <property type="entry name" value="MTase_SAV2177"/>
    <property type="match status" value="1"/>
</dbReference>
<keyword evidence="2" id="KW-1185">Reference proteome</keyword>